<reference evidence="2" key="1">
    <citation type="journal article" date="2020" name="mSystems">
        <title>Genome- and Community-Level Interaction Insights into Carbon Utilization and Element Cycling Functions of Hydrothermarchaeota in Hydrothermal Sediment.</title>
        <authorList>
            <person name="Zhou Z."/>
            <person name="Liu Y."/>
            <person name="Xu W."/>
            <person name="Pan J."/>
            <person name="Luo Z.H."/>
            <person name="Li M."/>
        </authorList>
    </citation>
    <scope>NUCLEOTIDE SEQUENCE [LARGE SCALE GENOMIC DNA]</scope>
    <source>
        <strain evidence="2">SpSt-477</strain>
    </source>
</reference>
<dbReference type="CDD" id="cd11528">
    <property type="entry name" value="NTP-PPase_MazG_Nterm"/>
    <property type="match status" value="1"/>
</dbReference>
<evidence type="ECO:0000259" key="1">
    <source>
        <dbReference type="Pfam" id="PF03819"/>
    </source>
</evidence>
<dbReference type="CDD" id="cd11529">
    <property type="entry name" value="NTP-PPase_MazG_Cterm"/>
    <property type="match status" value="1"/>
</dbReference>
<dbReference type="PANTHER" id="PTHR30522:SF0">
    <property type="entry name" value="NUCLEOSIDE TRIPHOSPHATE PYROPHOSPHOHYDROLASE"/>
    <property type="match status" value="1"/>
</dbReference>
<protein>
    <submittedName>
        <fullName evidence="2">Nucleoside triphosphate pyrophosphohydrolase</fullName>
        <ecNumber evidence="2">3.6.1.9</ecNumber>
    </submittedName>
</protein>
<dbReference type="PANTHER" id="PTHR30522">
    <property type="entry name" value="NUCLEOSIDE TRIPHOSPHATE PYROPHOSPHOHYDROLASE"/>
    <property type="match status" value="1"/>
</dbReference>
<dbReference type="SUPFAM" id="SSF101386">
    <property type="entry name" value="all-alpha NTP pyrophosphatases"/>
    <property type="match status" value="2"/>
</dbReference>
<dbReference type="InterPro" id="IPR011551">
    <property type="entry name" value="NTP_PyrPHydrolase_MazG"/>
</dbReference>
<name>A0A7C4RUK8_9BACT</name>
<feature type="domain" description="NTP pyrophosphohydrolase MazG-like" evidence="1">
    <location>
        <begin position="196"/>
        <end position="265"/>
    </location>
</feature>
<dbReference type="InterPro" id="IPR004518">
    <property type="entry name" value="MazG-like_dom"/>
</dbReference>
<dbReference type="EC" id="3.6.1.9" evidence="2"/>
<feature type="domain" description="NTP pyrophosphohydrolase MazG-like" evidence="1">
    <location>
        <begin position="59"/>
        <end position="132"/>
    </location>
</feature>
<dbReference type="GO" id="GO:0047429">
    <property type="term" value="F:nucleoside triphosphate diphosphatase activity"/>
    <property type="evidence" value="ECO:0007669"/>
    <property type="project" value="UniProtKB-EC"/>
</dbReference>
<comment type="caution">
    <text evidence="2">The sequence shown here is derived from an EMBL/GenBank/DDBJ whole genome shotgun (WGS) entry which is preliminary data.</text>
</comment>
<dbReference type="GO" id="GO:0046076">
    <property type="term" value="P:dTTP catabolic process"/>
    <property type="evidence" value="ECO:0007669"/>
    <property type="project" value="TreeGrafter"/>
</dbReference>
<dbReference type="NCBIfam" id="TIGR00444">
    <property type="entry name" value="mazG"/>
    <property type="match status" value="1"/>
</dbReference>
<dbReference type="Pfam" id="PF03819">
    <property type="entry name" value="MazG"/>
    <property type="match status" value="2"/>
</dbReference>
<sequence length="299" mass="34824">MDIDDGLQRNEIRIRAENSGIEETLEPSHLNDASGNLQKMADLIERLTAPDGCPWDRKQTPKTLTVYLIEEMYELVDAVHRDDAEDIEEETGDVLFQLMFLLHIYRKSHGMTLDGIVRRNVDKMIRRHPHVFGEETIETSEEVRRRWQQIKQGEKSGKEAFSGLFDSIPKGVPALVRAYRMSDRAAKAGFDWETLLDVMKKVEEEWIEFLAEVRSIGDRDTTEADRKRLSMEFGDILFTLVNVARFAGIHPETALAESTRKFEERFRWMEAEVRRINGELNALTMDEWQQLWSQAKQEH</sequence>
<organism evidence="2">
    <name type="scientific">Desulfatirhabdium butyrativorans</name>
    <dbReference type="NCBI Taxonomy" id="340467"/>
    <lineage>
        <taxon>Bacteria</taxon>
        <taxon>Pseudomonadati</taxon>
        <taxon>Thermodesulfobacteriota</taxon>
        <taxon>Desulfobacteria</taxon>
        <taxon>Desulfobacterales</taxon>
        <taxon>Desulfatirhabdiaceae</taxon>
        <taxon>Desulfatirhabdium</taxon>
    </lineage>
</organism>
<dbReference type="NCBIfam" id="NF007113">
    <property type="entry name" value="PRK09562.1"/>
    <property type="match status" value="1"/>
</dbReference>
<dbReference type="GO" id="GO:0046052">
    <property type="term" value="P:UTP catabolic process"/>
    <property type="evidence" value="ECO:0007669"/>
    <property type="project" value="TreeGrafter"/>
</dbReference>
<dbReference type="Gene3D" id="1.10.287.1080">
    <property type="entry name" value="MazG-like"/>
    <property type="match status" value="2"/>
</dbReference>
<dbReference type="InterPro" id="IPR048011">
    <property type="entry name" value="NTP-PPase_MazG-like_C"/>
</dbReference>
<gene>
    <name evidence="2" type="ORF">ENS29_16680</name>
</gene>
<dbReference type="GO" id="GO:0046061">
    <property type="term" value="P:dATP catabolic process"/>
    <property type="evidence" value="ECO:0007669"/>
    <property type="project" value="TreeGrafter"/>
</dbReference>
<dbReference type="AlphaFoldDB" id="A0A7C4RUK8"/>
<proteinExistence type="predicted"/>
<accession>A0A7C4RUK8</accession>
<dbReference type="EMBL" id="DSUH01000380">
    <property type="protein sequence ID" value="HGU34461.1"/>
    <property type="molecule type" value="Genomic_DNA"/>
</dbReference>
<dbReference type="GO" id="GO:0006950">
    <property type="term" value="P:response to stress"/>
    <property type="evidence" value="ECO:0007669"/>
    <property type="project" value="UniProtKB-ARBA"/>
</dbReference>
<keyword evidence="2" id="KW-0378">Hydrolase</keyword>
<evidence type="ECO:0000313" key="2">
    <source>
        <dbReference type="EMBL" id="HGU34461.1"/>
    </source>
</evidence>
<dbReference type="GO" id="GO:0046081">
    <property type="term" value="P:dUTP catabolic process"/>
    <property type="evidence" value="ECO:0007669"/>
    <property type="project" value="TreeGrafter"/>
</dbReference>
<dbReference type="GO" id="GO:0046047">
    <property type="term" value="P:TTP catabolic process"/>
    <property type="evidence" value="ECO:0007669"/>
    <property type="project" value="TreeGrafter"/>
</dbReference>
<dbReference type="FunFam" id="1.10.287.1080:FF:000001">
    <property type="entry name" value="Nucleoside triphosphate pyrophosphohydrolase"/>
    <property type="match status" value="1"/>
</dbReference>
<dbReference type="InterPro" id="IPR048015">
    <property type="entry name" value="NTP-PPase_MazG-like_N"/>
</dbReference>
<dbReference type="GO" id="GO:0006203">
    <property type="term" value="P:dGTP catabolic process"/>
    <property type="evidence" value="ECO:0007669"/>
    <property type="project" value="TreeGrafter"/>
</dbReference>